<keyword evidence="7" id="KW-1185">Reference proteome</keyword>
<evidence type="ECO:0000256" key="2">
    <source>
        <dbReference type="ARBA" id="ARBA00023015"/>
    </source>
</evidence>
<dbReference type="PROSITE" id="PS50931">
    <property type="entry name" value="HTH_LYSR"/>
    <property type="match status" value="1"/>
</dbReference>
<dbReference type="PANTHER" id="PTHR30346">
    <property type="entry name" value="TRANSCRIPTIONAL DUAL REGULATOR HCAR-RELATED"/>
    <property type="match status" value="1"/>
</dbReference>
<dbReference type="SUPFAM" id="SSF53850">
    <property type="entry name" value="Periplasmic binding protein-like II"/>
    <property type="match status" value="1"/>
</dbReference>
<dbReference type="Gene3D" id="1.10.10.10">
    <property type="entry name" value="Winged helix-like DNA-binding domain superfamily/Winged helix DNA-binding domain"/>
    <property type="match status" value="1"/>
</dbReference>
<evidence type="ECO:0000256" key="4">
    <source>
        <dbReference type="ARBA" id="ARBA00023163"/>
    </source>
</evidence>
<dbReference type="Proteomes" id="UP001165652">
    <property type="component" value="Unassembled WGS sequence"/>
</dbReference>
<dbReference type="Pfam" id="PF00126">
    <property type="entry name" value="HTH_1"/>
    <property type="match status" value="1"/>
</dbReference>
<dbReference type="InterPro" id="IPR036390">
    <property type="entry name" value="WH_DNA-bd_sf"/>
</dbReference>
<keyword evidence="2" id="KW-0805">Transcription regulation</keyword>
<dbReference type="EMBL" id="JAQQLI010000043">
    <property type="protein sequence ID" value="MDC7788392.1"/>
    <property type="molecule type" value="Genomic_DNA"/>
</dbReference>
<evidence type="ECO:0000256" key="3">
    <source>
        <dbReference type="ARBA" id="ARBA00023125"/>
    </source>
</evidence>
<dbReference type="Pfam" id="PF03466">
    <property type="entry name" value="LysR_substrate"/>
    <property type="match status" value="1"/>
</dbReference>
<dbReference type="CDD" id="cd08414">
    <property type="entry name" value="PBP2_LTTR_aromatics_like"/>
    <property type="match status" value="1"/>
</dbReference>
<accession>A0ABT5JFP3</accession>
<dbReference type="SUPFAM" id="SSF46785">
    <property type="entry name" value="Winged helix' DNA-binding domain"/>
    <property type="match status" value="1"/>
</dbReference>
<proteinExistence type="inferred from homology"/>
<feature type="domain" description="HTH lysR-type" evidence="5">
    <location>
        <begin position="1"/>
        <end position="58"/>
    </location>
</feature>
<comment type="similarity">
    <text evidence="1">Belongs to the LysR transcriptional regulatory family.</text>
</comment>
<dbReference type="PANTHER" id="PTHR30346:SF17">
    <property type="entry name" value="LYSR FAMILY TRANSCRIPTIONAL REGULATOR"/>
    <property type="match status" value="1"/>
</dbReference>
<dbReference type="Gene3D" id="3.40.190.10">
    <property type="entry name" value="Periplasmic binding protein-like II"/>
    <property type="match status" value="2"/>
</dbReference>
<keyword evidence="4" id="KW-0804">Transcription</keyword>
<organism evidence="6 7">
    <name type="scientific">Rhodoplanes tepidamans</name>
    <name type="common">Rhodoplanes cryptolactis</name>
    <dbReference type="NCBI Taxonomy" id="200616"/>
    <lineage>
        <taxon>Bacteria</taxon>
        <taxon>Pseudomonadati</taxon>
        <taxon>Pseudomonadota</taxon>
        <taxon>Alphaproteobacteria</taxon>
        <taxon>Hyphomicrobiales</taxon>
        <taxon>Nitrobacteraceae</taxon>
        <taxon>Rhodoplanes</taxon>
    </lineage>
</organism>
<dbReference type="InterPro" id="IPR005119">
    <property type="entry name" value="LysR_subst-bd"/>
</dbReference>
<keyword evidence="3" id="KW-0238">DNA-binding</keyword>
<dbReference type="InterPro" id="IPR036388">
    <property type="entry name" value="WH-like_DNA-bd_sf"/>
</dbReference>
<protein>
    <submittedName>
        <fullName evidence="6">LysR substrate-binding domain-containing protein</fullName>
    </submittedName>
</protein>
<evidence type="ECO:0000259" key="5">
    <source>
        <dbReference type="PROSITE" id="PS50931"/>
    </source>
</evidence>
<sequence>MELRHLRYFVALAEELHYGRAAQRLGISQPPLSQQILQLEADLGARLLERTNRRVALTEAGRVFLAEARATLAQAERAAAMAGRAARGEVGELKIGFASSGALDPTFTETIRAFRAAVPGVRLVLEEQVTASQIEALTERRLQIGIVRSPAAPDLPADLAAAALSREPLYAFLRADHPLAIARRGAAVPLAALADEPFVFFPPGSGTSLYDQVLGLCRKAGFRPRVEQEARANATLLGLVAVGLGVSILPASLAGFALPAVVGLPLAPAGESALWLVHRRDDASPAAATFVAMATARRAPPAGRRRPVSAR</sequence>
<evidence type="ECO:0000313" key="7">
    <source>
        <dbReference type="Proteomes" id="UP001165652"/>
    </source>
</evidence>
<dbReference type="PRINTS" id="PR00039">
    <property type="entry name" value="HTHLYSR"/>
</dbReference>
<dbReference type="InterPro" id="IPR000847">
    <property type="entry name" value="LysR_HTH_N"/>
</dbReference>
<gene>
    <name evidence="6" type="ORF">PQJ73_22105</name>
</gene>
<evidence type="ECO:0000256" key="1">
    <source>
        <dbReference type="ARBA" id="ARBA00009437"/>
    </source>
</evidence>
<reference evidence="6" key="1">
    <citation type="journal article" date="2023" name="Microbiol Resour">
        <title>Genome Sequences of Rhodoplanes serenus and Two Thermotolerant Strains, Rhodoplanes tepidamans and 'Rhodoplanes cryptolactis,' Further Refine the Genus.</title>
        <authorList>
            <person name="Rayyan A.A."/>
            <person name="Kyndt J.A."/>
        </authorList>
    </citation>
    <scope>NUCLEOTIDE SEQUENCE</scope>
    <source>
        <strain evidence="6">DSM 9987</strain>
    </source>
</reference>
<name>A0ABT5JFP3_RHOTP</name>
<evidence type="ECO:0000313" key="6">
    <source>
        <dbReference type="EMBL" id="MDC7788392.1"/>
    </source>
</evidence>
<reference evidence="6" key="2">
    <citation type="submission" date="2023-02" db="EMBL/GenBank/DDBJ databases">
        <authorList>
            <person name="Rayyan A."/>
            <person name="Meyer T."/>
            <person name="Kyndt J.A."/>
        </authorList>
    </citation>
    <scope>NUCLEOTIDE SEQUENCE</scope>
    <source>
        <strain evidence="6">DSM 9987</strain>
    </source>
</reference>
<dbReference type="RefSeq" id="WP_272779229.1">
    <property type="nucleotide sequence ID" value="NZ_JAQQLI010000043.1"/>
</dbReference>
<comment type="caution">
    <text evidence="6">The sequence shown here is derived from an EMBL/GenBank/DDBJ whole genome shotgun (WGS) entry which is preliminary data.</text>
</comment>